<dbReference type="InterPro" id="IPR008991">
    <property type="entry name" value="Translation_prot_SH3-like_sf"/>
</dbReference>
<evidence type="ECO:0000313" key="2">
    <source>
        <dbReference type="EMBL" id="KIK20124.1"/>
    </source>
</evidence>
<gene>
    <name evidence="2" type="ORF">PISMIDRAFT_106355</name>
</gene>
<name>A0A0C9Z1G5_9AGAM</name>
<evidence type="ECO:0000313" key="3">
    <source>
        <dbReference type="Proteomes" id="UP000054018"/>
    </source>
</evidence>
<feature type="domain" description="KOW" evidence="1">
    <location>
        <begin position="222"/>
        <end position="249"/>
    </location>
</feature>
<dbReference type="EMBL" id="KN833771">
    <property type="protein sequence ID" value="KIK20124.1"/>
    <property type="molecule type" value="Genomic_DNA"/>
</dbReference>
<organism evidence="2 3">
    <name type="scientific">Pisolithus microcarpus 441</name>
    <dbReference type="NCBI Taxonomy" id="765257"/>
    <lineage>
        <taxon>Eukaryota</taxon>
        <taxon>Fungi</taxon>
        <taxon>Dikarya</taxon>
        <taxon>Basidiomycota</taxon>
        <taxon>Agaricomycotina</taxon>
        <taxon>Agaricomycetes</taxon>
        <taxon>Agaricomycetidae</taxon>
        <taxon>Boletales</taxon>
        <taxon>Sclerodermatineae</taxon>
        <taxon>Pisolithaceae</taxon>
        <taxon>Pisolithus</taxon>
    </lineage>
</organism>
<accession>A0A0C9Z1G5</accession>
<proteinExistence type="predicted"/>
<feature type="non-terminal residue" evidence="2">
    <location>
        <position position="578"/>
    </location>
</feature>
<reference evidence="3" key="2">
    <citation type="submission" date="2015-01" db="EMBL/GenBank/DDBJ databases">
        <title>Evolutionary Origins and Diversification of the Mycorrhizal Mutualists.</title>
        <authorList>
            <consortium name="DOE Joint Genome Institute"/>
            <consortium name="Mycorrhizal Genomics Consortium"/>
            <person name="Kohler A."/>
            <person name="Kuo A."/>
            <person name="Nagy L.G."/>
            <person name="Floudas D."/>
            <person name="Copeland A."/>
            <person name="Barry K.W."/>
            <person name="Cichocki N."/>
            <person name="Veneault-Fourrey C."/>
            <person name="LaButti K."/>
            <person name="Lindquist E.A."/>
            <person name="Lipzen A."/>
            <person name="Lundell T."/>
            <person name="Morin E."/>
            <person name="Murat C."/>
            <person name="Riley R."/>
            <person name="Ohm R."/>
            <person name="Sun H."/>
            <person name="Tunlid A."/>
            <person name="Henrissat B."/>
            <person name="Grigoriev I.V."/>
            <person name="Hibbett D.S."/>
            <person name="Martin F."/>
        </authorList>
    </citation>
    <scope>NUCLEOTIDE SEQUENCE [LARGE SCALE GENOMIC DNA]</scope>
    <source>
        <strain evidence="3">441</strain>
    </source>
</reference>
<dbReference type="AlphaFoldDB" id="A0A0C9Z1G5"/>
<dbReference type="InterPro" id="IPR005824">
    <property type="entry name" value="KOW"/>
</dbReference>
<dbReference type="STRING" id="765257.A0A0C9Z1G5"/>
<feature type="domain" description="KOW" evidence="1">
    <location>
        <begin position="179"/>
        <end position="206"/>
    </location>
</feature>
<protein>
    <recommendedName>
        <fullName evidence="1">KOW domain-containing protein</fullName>
    </recommendedName>
</protein>
<dbReference type="HOGENOM" id="CLU_025772_0_0_1"/>
<dbReference type="Proteomes" id="UP000054018">
    <property type="component" value="Unassembled WGS sequence"/>
</dbReference>
<dbReference type="SUPFAM" id="SSF50104">
    <property type="entry name" value="Translation proteins SH3-like domain"/>
    <property type="match status" value="2"/>
</dbReference>
<dbReference type="SMART" id="SM00739">
    <property type="entry name" value="KOW"/>
    <property type="match status" value="3"/>
</dbReference>
<sequence length="578" mass="64323">NWVRIKKSPYNGDVGYVKESTESDAVVLVAPRHVPYDLPEESGKRVLFDIELARMAGLDLVPVLSPCGTEIRYSCGGEEFIYRLLRLMLLVDTLELLDLPHPDNIRFHVATEFDLQFVKRMLNLFSAQFWQEQDAVEVHEGELRSKRGVLVDVNWHKQSTTVLCDNDTFKCNLHELCRVFKIGDTVEVIAGPFCGETGYIVTQCARTIVLIIMQANRTLDNVNLPGDVFEVHHGPYAGQMGIIEWISPDSKVWVSDHGKGKSKGSALVDGQTPTPGQTMVAMDMSDLLIKPALNTLTFSKDKGYNVAMGDTVEVARGQWYHSEGLVKAVDLTKTSLDVMHTADRTQINVPITFVHKIKECSDCRLSNFVGHDVWIIAGNKKVIIFIMLTDFTYQSLTVLTHPYKSLPILHQSPYQSLTDHLQSVAPYLLQAMLPFVYKVPIRQQQARQLPSVGLSDMWSVTPADIMQTQTLDHGMSLHYCTTTTDISVGDVPWLFKSNFCNFKSNHLGFNVSVSFTQVSLSKHVVQTVCPDQFSGQNGVALPGSVCVTVTGHNAGSAMQHLTIPAWYLTPANPTSANP</sequence>
<keyword evidence="3" id="KW-1185">Reference proteome</keyword>
<feature type="domain" description="KOW" evidence="1">
    <location>
        <begin position="129"/>
        <end position="156"/>
    </location>
</feature>
<dbReference type="OrthoDB" id="2671396at2759"/>
<evidence type="ECO:0000259" key="1">
    <source>
        <dbReference type="SMART" id="SM00739"/>
    </source>
</evidence>
<reference evidence="2 3" key="1">
    <citation type="submission" date="2014-04" db="EMBL/GenBank/DDBJ databases">
        <authorList>
            <consortium name="DOE Joint Genome Institute"/>
            <person name="Kuo A."/>
            <person name="Kohler A."/>
            <person name="Costa M.D."/>
            <person name="Nagy L.G."/>
            <person name="Floudas D."/>
            <person name="Copeland A."/>
            <person name="Barry K.W."/>
            <person name="Cichocki N."/>
            <person name="Veneault-Fourrey C."/>
            <person name="LaButti K."/>
            <person name="Lindquist E.A."/>
            <person name="Lipzen A."/>
            <person name="Lundell T."/>
            <person name="Morin E."/>
            <person name="Murat C."/>
            <person name="Sun H."/>
            <person name="Tunlid A."/>
            <person name="Henrissat B."/>
            <person name="Grigoriev I.V."/>
            <person name="Hibbett D.S."/>
            <person name="Martin F."/>
            <person name="Nordberg H.P."/>
            <person name="Cantor M.N."/>
            <person name="Hua S.X."/>
        </authorList>
    </citation>
    <scope>NUCLEOTIDE SEQUENCE [LARGE SCALE GENOMIC DNA]</scope>
    <source>
        <strain evidence="2 3">441</strain>
    </source>
</reference>